<evidence type="ECO:0000313" key="2">
    <source>
        <dbReference type="EMBL" id="ETO20988.1"/>
    </source>
</evidence>
<feature type="compositionally biased region" description="Polar residues" evidence="1">
    <location>
        <begin position="1"/>
        <end position="11"/>
    </location>
</feature>
<organism evidence="2 3">
    <name type="scientific">Reticulomyxa filosa</name>
    <dbReference type="NCBI Taxonomy" id="46433"/>
    <lineage>
        <taxon>Eukaryota</taxon>
        <taxon>Sar</taxon>
        <taxon>Rhizaria</taxon>
        <taxon>Retaria</taxon>
        <taxon>Foraminifera</taxon>
        <taxon>Monothalamids</taxon>
        <taxon>Reticulomyxidae</taxon>
        <taxon>Reticulomyxa</taxon>
    </lineage>
</organism>
<accession>X6N4Z3</accession>
<feature type="compositionally biased region" description="Basic and acidic residues" evidence="1">
    <location>
        <begin position="74"/>
        <end position="91"/>
    </location>
</feature>
<feature type="non-terminal residue" evidence="2">
    <location>
        <position position="167"/>
    </location>
</feature>
<evidence type="ECO:0000256" key="1">
    <source>
        <dbReference type="SAM" id="MobiDB-lite"/>
    </source>
</evidence>
<feature type="compositionally biased region" description="Basic and acidic residues" evidence="1">
    <location>
        <begin position="30"/>
        <end position="46"/>
    </location>
</feature>
<name>X6N4Z3_RETFI</name>
<dbReference type="AlphaFoldDB" id="X6N4Z3"/>
<sequence length="167" mass="17984">MSSQPATNNEKGLSPVESKDQKGSSSAPDKPADASVEQKDKDKKEQVASSSAPEEKKAETAPSAVAEPPSQVQAKEESEEEKKKKESEKEKAAIIDRGCIKRPKMISWFHYGPRNQSSLIEYEGSEFVNGSVFVKATAGVGSTAAVTSTFLIKQLNLPLVAVFESPQ</sequence>
<dbReference type="EMBL" id="ASPP01012040">
    <property type="protein sequence ID" value="ETO20988.1"/>
    <property type="molecule type" value="Genomic_DNA"/>
</dbReference>
<feature type="region of interest" description="Disordered" evidence="1">
    <location>
        <begin position="1"/>
        <end position="91"/>
    </location>
</feature>
<evidence type="ECO:0000313" key="3">
    <source>
        <dbReference type="Proteomes" id="UP000023152"/>
    </source>
</evidence>
<dbReference type="Proteomes" id="UP000023152">
    <property type="component" value="Unassembled WGS sequence"/>
</dbReference>
<proteinExistence type="predicted"/>
<gene>
    <name evidence="2" type="ORF">RFI_16213</name>
</gene>
<protein>
    <submittedName>
        <fullName evidence="2">Uncharacterized protein</fullName>
    </submittedName>
</protein>
<reference evidence="2 3" key="1">
    <citation type="journal article" date="2013" name="Curr. Biol.">
        <title>The Genome of the Foraminiferan Reticulomyxa filosa.</title>
        <authorList>
            <person name="Glockner G."/>
            <person name="Hulsmann N."/>
            <person name="Schleicher M."/>
            <person name="Noegel A.A."/>
            <person name="Eichinger L."/>
            <person name="Gallinger C."/>
            <person name="Pawlowski J."/>
            <person name="Sierra R."/>
            <person name="Euteneuer U."/>
            <person name="Pillet L."/>
            <person name="Moustafa A."/>
            <person name="Platzer M."/>
            <person name="Groth M."/>
            <person name="Szafranski K."/>
            <person name="Schliwa M."/>
        </authorList>
    </citation>
    <scope>NUCLEOTIDE SEQUENCE [LARGE SCALE GENOMIC DNA]</scope>
</reference>
<comment type="caution">
    <text evidence="2">The sequence shown here is derived from an EMBL/GenBank/DDBJ whole genome shotgun (WGS) entry which is preliminary data.</text>
</comment>
<keyword evidence="3" id="KW-1185">Reference proteome</keyword>